<gene>
    <name evidence="2" type="ORF">H9723_11005</name>
</gene>
<feature type="region of interest" description="Disordered" evidence="1">
    <location>
        <begin position="61"/>
        <end position="88"/>
    </location>
</feature>
<dbReference type="AlphaFoldDB" id="A0A9D2G9S9"/>
<dbReference type="Proteomes" id="UP000824116">
    <property type="component" value="Unassembled WGS sequence"/>
</dbReference>
<sequence length="88" mass="9836">MKGLPDMKKEEKINMCQAMEEWYADAVKEGVQEGRKEGRAVGRRKRKTEIIIKMPDVGLVPDESKRFSGGTDDEIGRPRMEAAGGKAL</sequence>
<reference evidence="2" key="1">
    <citation type="journal article" date="2021" name="PeerJ">
        <title>Extensive microbial diversity within the chicken gut microbiome revealed by metagenomics and culture.</title>
        <authorList>
            <person name="Gilroy R."/>
            <person name="Ravi A."/>
            <person name="Getino M."/>
            <person name="Pursley I."/>
            <person name="Horton D.L."/>
            <person name="Alikhan N.F."/>
            <person name="Baker D."/>
            <person name="Gharbi K."/>
            <person name="Hall N."/>
            <person name="Watson M."/>
            <person name="Adriaenssens E.M."/>
            <person name="Foster-Nyarko E."/>
            <person name="Jarju S."/>
            <person name="Secka A."/>
            <person name="Antonio M."/>
            <person name="Oren A."/>
            <person name="Chaudhuri R.R."/>
            <person name="La Ragione R."/>
            <person name="Hildebrand F."/>
            <person name="Pallen M.J."/>
        </authorList>
    </citation>
    <scope>NUCLEOTIDE SEQUENCE</scope>
    <source>
        <strain evidence="2">CHK196-3914</strain>
    </source>
</reference>
<evidence type="ECO:0000313" key="2">
    <source>
        <dbReference type="EMBL" id="HIZ75748.1"/>
    </source>
</evidence>
<accession>A0A9D2G9S9</accession>
<protein>
    <submittedName>
        <fullName evidence="2">Uncharacterized protein</fullName>
    </submittedName>
</protein>
<evidence type="ECO:0000313" key="3">
    <source>
        <dbReference type="Proteomes" id="UP000824116"/>
    </source>
</evidence>
<dbReference type="EMBL" id="DXAY01000256">
    <property type="protein sequence ID" value="HIZ75748.1"/>
    <property type="molecule type" value="Genomic_DNA"/>
</dbReference>
<name>A0A9D2G9S9_9FIRM</name>
<reference evidence="2" key="2">
    <citation type="submission" date="2021-04" db="EMBL/GenBank/DDBJ databases">
        <authorList>
            <person name="Gilroy R."/>
        </authorList>
    </citation>
    <scope>NUCLEOTIDE SEQUENCE</scope>
    <source>
        <strain evidence="2">CHK196-3914</strain>
    </source>
</reference>
<organism evidence="2 3">
    <name type="scientific">Candidatus Mediterraneibacter stercoravium</name>
    <dbReference type="NCBI Taxonomy" id="2838685"/>
    <lineage>
        <taxon>Bacteria</taxon>
        <taxon>Bacillati</taxon>
        <taxon>Bacillota</taxon>
        <taxon>Clostridia</taxon>
        <taxon>Lachnospirales</taxon>
        <taxon>Lachnospiraceae</taxon>
        <taxon>Mediterraneibacter</taxon>
    </lineage>
</organism>
<evidence type="ECO:0000256" key="1">
    <source>
        <dbReference type="SAM" id="MobiDB-lite"/>
    </source>
</evidence>
<comment type="caution">
    <text evidence="2">The sequence shown here is derived from an EMBL/GenBank/DDBJ whole genome shotgun (WGS) entry which is preliminary data.</text>
</comment>
<proteinExistence type="predicted"/>